<keyword evidence="1" id="KW-1133">Transmembrane helix</keyword>
<accession>A0A1X7VFR4</accession>
<sequence length="57" mass="6126">LHAMDHAQILILGILAAALYLIVKALQITATVTSHAIPTMTAVLILQRLAVILIKLQ</sequence>
<organism evidence="2">
    <name type="scientific">Amphimedon queenslandica</name>
    <name type="common">Sponge</name>
    <dbReference type="NCBI Taxonomy" id="400682"/>
    <lineage>
        <taxon>Eukaryota</taxon>
        <taxon>Metazoa</taxon>
        <taxon>Porifera</taxon>
        <taxon>Demospongiae</taxon>
        <taxon>Heteroscleromorpha</taxon>
        <taxon>Haplosclerida</taxon>
        <taxon>Niphatidae</taxon>
        <taxon>Amphimedon</taxon>
    </lineage>
</organism>
<reference evidence="2" key="1">
    <citation type="submission" date="2017-05" db="UniProtKB">
        <authorList>
            <consortium name="EnsemblMetazoa"/>
        </authorList>
    </citation>
    <scope>IDENTIFICATION</scope>
</reference>
<dbReference type="InParanoid" id="A0A1X7VFR4"/>
<feature type="transmembrane region" description="Helical" evidence="1">
    <location>
        <begin position="6"/>
        <end position="23"/>
    </location>
</feature>
<dbReference type="AlphaFoldDB" id="A0A1X7VFR4"/>
<keyword evidence="1" id="KW-0472">Membrane</keyword>
<evidence type="ECO:0000313" key="2">
    <source>
        <dbReference type="EnsemblMetazoa" id="Aqu2.1.38589_001"/>
    </source>
</evidence>
<protein>
    <submittedName>
        <fullName evidence="2">Uncharacterized protein</fullName>
    </submittedName>
</protein>
<keyword evidence="1" id="KW-0812">Transmembrane</keyword>
<name>A0A1X7VFR4_AMPQE</name>
<dbReference type="EnsemblMetazoa" id="Aqu2.1.38589_001">
    <property type="protein sequence ID" value="Aqu2.1.38589_001"/>
    <property type="gene ID" value="Aqu2.1.38589"/>
</dbReference>
<proteinExistence type="predicted"/>
<evidence type="ECO:0000256" key="1">
    <source>
        <dbReference type="SAM" id="Phobius"/>
    </source>
</evidence>